<gene>
    <name evidence="2" type="ORF">HMPREF0971_02365</name>
</gene>
<dbReference type="HOGENOM" id="CLU_2480763_0_0_10"/>
<accession>D1QTN5</accession>
<organism evidence="2 3">
    <name type="scientific">Segatella oris F0302</name>
    <dbReference type="NCBI Taxonomy" id="649760"/>
    <lineage>
        <taxon>Bacteria</taxon>
        <taxon>Pseudomonadati</taxon>
        <taxon>Bacteroidota</taxon>
        <taxon>Bacteroidia</taxon>
        <taxon>Bacteroidales</taxon>
        <taxon>Prevotellaceae</taxon>
        <taxon>Segatella</taxon>
    </lineage>
</organism>
<evidence type="ECO:0000313" key="2">
    <source>
        <dbReference type="EMBL" id="EFB31216.1"/>
    </source>
</evidence>
<sequence length="87" mass="9577">MVFAVVEHVFQITDIQGVGLLRQAFLEVFDTVGGKVFYEMVEALIVSAAQHEAIVSAAKQHKGAQKEKNQQDDVGNQQTVGYPEKDT</sequence>
<dbReference type="Proteomes" id="UP000004079">
    <property type="component" value="Unassembled WGS sequence"/>
</dbReference>
<evidence type="ECO:0000256" key="1">
    <source>
        <dbReference type="SAM" id="MobiDB-lite"/>
    </source>
</evidence>
<dbReference type="AlphaFoldDB" id="D1QTN5"/>
<feature type="region of interest" description="Disordered" evidence="1">
    <location>
        <begin position="59"/>
        <end position="87"/>
    </location>
</feature>
<evidence type="ECO:0000313" key="3">
    <source>
        <dbReference type="Proteomes" id="UP000004079"/>
    </source>
</evidence>
<dbReference type="STRING" id="649760.HMPREF0971_02365"/>
<dbReference type="EMBL" id="ACUZ02000039">
    <property type="protein sequence ID" value="EFB31216.1"/>
    <property type="molecule type" value="Genomic_DNA"/>
</dbReference>
<protein>
    <submittedName>
        <fullName evidence="2">Uncharacterized protein</fullName>
    </submittedName>
</protein>
<reference evidence="2 3" key="1">
    <citation type="submission" date="2009-11" db="EMBL/GenBank/DDBJ databases">
        <authorList>
            <person name="Weinstock G."/>
            <person name="Sodergren E."/>
            <person name="Clifton S."/>
            <person name="Fulton L."/>
            <person name="Fulton B."/>
            <person name="Courtney L."/>
            <person name="Fronick C."/>
            <person name="Harrison M."/>
            <person name="Strong C."/>
            <person name="Farmer C."/>
            <person name="Delahaunty K."/>
            <person name="Markovic C."/>
            <person name="Hall O."/>
            <person name="Minx P."/>
            <person name="Tomlinson C."/>
            <person name="Mitreva M."/>
            <person name="Nelson J."/>
            <person name="Hou S."/>
            <person name="Wollam A."/>
            <person name="Pepin K.H."/>
            <person name="Johnson M."/>
            <person name="Bhonagiri V."/>
            <person name="Nash W.E."/>
            <person name="Warren W."/>
            <person name="Chinwalla A."/>
            <person name="Mardis E.R."/>
            <person name="Wilson R.K."/>
        </authorList>
    </citation>
    <scope>NUCLEOTIDE SEQUENCE [LARGE SCALE GENOMIC DNA]</scope>
    <source>
        <strain evidence="2 3">F0302</strain>
    </source>
</reference>
<name>D1QTN5_9BACT</name>
<proteinExistence type="predicted"/>
<comment type="caution">
    <text evidence="2">The sequence shown here is derived from an EMBL/GenBank/DDBJ whole genome shotgun (WGS) entry which is preliminary data.</text>
</comment>